<name>A0A0W0DXL3_CANGB</name>
<dbReference type="Pfam" id="PF16016">
    <property type="entry name" value="VASt"/>
    <property type="match status" value="1"/>
</dbReference>
<dbReference type="PANTHER" id="PTHR23319:SF4">
    <property type="entry name" value="GRAM DOMAIN CONTAINING 1B, ISOFORM E"/>
    <property type="match status" value="1"/>
</dbReference>
<dbReference type="GO" id="GO:0032541">
    <property type="term" value="C:cortical endoplasmic reticulum"/>
    <property type="evidence" value="ECO:0007669"/>
    <property type="project" value="TreeGrafter"/>
</dbReference>
<dbReference type="VEuPathDB" id="FungiDB:GVI51_K12595"/>
<dbReference type="VEuPathDB" id="FungiDB:CAGL0K12760g"/>
<keyword evidence="3 9" id="KW-0812">Transmembrane</keyword>
<keyword evidence="4 9" id="KW-1133">Transmembrane helix</keyword>
<keyword evidence="5 9" id="KW-0472">Membrane</keyword>
<dbReference type="GO" id="GO:0005739">
    <property type="term" value="C:mitochondrion"/>
    <property type="evidence" value="ECO:0007669"/>
    <property type="project" value="TreeGrafter"/>
</dbReference>
<evidence type="ECO:0000256" key="4">
    <source>
        <dbReference type="ARBA" id="ARBA00022989"/>
    </source>
</evidence>
<feature type="compositionally biased region" description="Basic residues" evidence="8">
    <location>
        <begin position="200"/>
        <end position="213"/>
    </location>
</feature>
<feature type="compositionally biased region" description="Basic and acidic residues" evidence="8">
    <location>
        <begin position="77"/>
        <end position="88"/>
    </location>
</feature>
<dbReference type="VEuPathDB" id="FungiDB:GWK60_K12507"/>
<dbReference type="GO" id="GO:0140268">
    <property type="term" value="C:endoplasmic reticulum-plasma membrane contact site"/>
    <property type="evidence" value="ECO:0007669"/>
    <property type="project" value="TreeGrafter"/>
</dbReference>
<evidence type="ECO:0000256" key="7">
    <source>
        <dbReference type="SAM" id="Coils"/>
    </source>
</evidence>
<dbReference type="GO" id="GO:0120015">
    <property type="term" value="F:sterol transfer activity"/>
    <property type="evidence" value="ECO:0007669"/>
    <property type="project" value="TreeGrafter"/>
</dbReference>
<dbReference type="CDD" id="cd13220">
    <property type="entry name" value="PH-GRAM_GRAMDC"/>
    <property type="match status" value="1"/>
</dbReference>
<evidence type="ECO:0000256" key="3">
    <source>
        <dbReference type="ARBA" id="ARBA00022692"/>
    </source>
</evidence>
<feature type="region of interest" description="Disordered" evidence="8">
    <location>
        <begin position="1"/>
        <end position="88"/>
    </location>
</feature>
<dbReference type="SMART" id="SM00568">
    <property type="entry name" value="GRAM"/>
    <property type="match status" value="1"/>
</dbReference>
<evidence type="ECO:0000256" key="5">
    <source>
        <dbReference type="ARBA" id="ARBA00023136"/>
    </source>
</evidence>
<comment type="subcellular location">
    <subcellularLocation>
        <location evidence="6">Endomembrane system</location>
        <topology evidence="6">Single-pass membrane protein</topology>
    </subcellularLocation>
    <subcellularLocation>
        <location evidence="1">Endoplasmic reticulum membrane</location>
    </subcellularLocation>
</comment>
<dbReference type="InterPro" id="IPR051482">
    <property type="entry name" value="Cholesterol_transport"/>
</dbReference>
<gene>
    <name evidence="11" type="ORF">AO440_003789</name>
</gene>
<feature type="compositionally biased region" description="Low complexity" evidence="8">
    <location>
        <begin position="215"/>
        <end position="228"/>
    </location>
</feature>
<dbReference type="GO" id="GO:0032366">
    <property type="term" value="P:intracellular sterol transport"/>
    <property type="evidence" value="ECO:0007669"/>
    <property type="project" value="TreeGrafter"/>
</dbReference>
<evidence type="ECO:0000256" key="2">
    <source>
        <dbReference type="ARBA" id="ARBA00006582"/>
    </source>
</evidence>
<feature type="compositionally biased region" description="Low complexity" evidence="8">
    <location>
        <begin position="183"/>
        <end position="199"/>
    </location>
</feature>
<evidence type="ECO:0000313" key="12">
    <source>
        <dbReference type="Proteomes" id="UP000054886"/>
    </source>
</evidence>
<dbReference type="GO" id="GO:0005886">
    <property type="term" value="C:plasma membrane"/>
    <property type="evidence" value="ECO:0007669"/>
    <property type="project" value="TreeGrafter"/>
</dbReference>
<feature type="region of interest" description="Disordered" evidence="8">
    <location>
        <begin position="175"/>
        <end position="245"/>
    </location>
</feature>
<dbReference type="PROSITE" id="PS51778">
    <property type="entry name" value="VAST"/>
    <property type="match status" value="1"/>
</dbReference>
<dbReference type="Proteomes" id="UP000054886">
    <property type="component" value="Unassembled WGS sequence"/>
</dbReference>
<feature type="transmembrane region" description="Helical" evidence="9">
    <location>
        <begin position="689"/>
        <end position="707"/>
    </location>
</feature>
<evidence type="ECO:0000256" key="9">
    <source>
        <dbReference type="SAM" id="Phobius"/>
    </source>
</evidence>
<dbReference type="InterPro" id="IPR011993">
    <property type="entry name" value="PH-like_dom_sf"/>
</dbReference>
<sequence length="708" mass="79849">MSDSELNDWEPVGGSSGNLSANNSKPEAMPDTLGLGIEKDSKILEPPFVPNQSNNKTSEQRRTSSMSDDEDMNMNKNLKESKLLPNERDFSDQIASKDIQREILEPIDTSLDSNNAKIGSEWDAIDKNYTDDVISNSEVKTLDSATNETDNDALKEENTSPSMFMNNMLQAFSLSSGSANKDNSNQSRGSSNPNSPNIISHRRNPSHTRKKSIKSNSNVPQSPSVSSPLQKVDHTKEKGEFDYDPNLYDKDKYEGTHFHYASYGRNVDFHNIFTSIPKEDRLLDEFNCTLSREFIYQGTLYVSESYLCFNSKILGWVSKVLISFREITYIDKTSSVGIFPNAISIETEQGKTQFNGFVSRDHAFDLIKEIWSRTLLAKNDEVEDNQSIDEKLTVVSEKEKSIPPSLNTSSGSSSSVSMSDYVRKIDNIDEVFFKLNERASRISYYGPYLITNEAKATNHDLEYETFLAEVNLDAPPGLAFQIMFNDPKAEFLSEYLSAQKATEVSNISKFDQTNDLGEKMRKYSYVKPLGFPVGPKSTICYAEDVIKAYEPRNYIDMITTTKTPKVPSGGNFSTKTRFLFTWQSERTCNLRISYWIDWSGSSWIKGIIESGCKTGQTDAIELLIPLAQKHIFENTEVSEISDNFDPYAIAEIEEDNELEVTIKLLTKKIEALTDKVEFIDKNRHFEGTISIGLSILIIILLLANLIVK</sequence>
<dbReference type="Gene3D" id="2.30.29.30">
    <property type="entry name" value="Pleckstrin-homology domain (PH domain)/Phosphotyrosine-binding domain (PTB)"/>
    <property type="match status" value="1"/>
</dbReference>
<dbReference type="InterPro" id="IPR031968">
    <property type="entry name" value="VASt"/>
</dbReference>
<feature type="compositionally biased region" description="Basic and acidic residues" evidence="8">
    <location>
        <begin position="231"/>
        <end position="245"/>
    </location>
</feature>
<dbReference type="GO" id="GO:0005789">
    <property type="term" value="C:endoplasmic reticulum membrane"/>
    <property type="evidence" value="ECO:0007669"/>
    <property type="project" value="UniProtKB-SubCell"/>
</dbReference>
<feature type="coiled-coil region" evidence="7">
    <location>
        <begin position="655"/>
        <end position="682"/>
    </location>
</feature>
<organism evidence="11 12">
    <name type="scientific">Candida glabrata</name>
    <name type="common">Yeast</name>
    <name type="synonym">Torulopsis glabrata</name>
    <dbReference type="NCBI Taxonomy" id="5478"/>
    <lineage>
        <taxon>Eukaryota</taxon>
        <taxon>Fungi</taxon>
        <taxon>Dikarya</taxon>
        <taxon>Ascomycota</taxon>
        <taxon>Saccharomycotina</taxon>
        <taxon>Saccharomycetes</taxon>
        <taxon>Saccharomycetales</taxon>
        <taxon>Saccharomycetaceae</taxon>
        <taxon>Nakaseomyces</taxon>
    </lineage>
</organism>
<dbReference type="InterPro" id="IPR004182">
    <property type="entry name" value="GRAM"/>
</dbReference>
<dbReference type="GO" id="GO:0032934">
    <property type="term" value="F:sterol binding"/>
    <property type="evidence" value="ECO:0007669"/>
    <property type="project" value="TreeGrafter"/>
</dbReference>
<evidence type="ECO:0000256" key="8">
    <source>
        <dbReference type="SAM" id="MobiDB-lite"/>
    </source>
</evidence>
<evidence type="ECO:0000256" key="1">
    <source>
        <dbReference type="ARBA" id="ARBA00004586"/>
    </source>
</evidence>
<proteinExistence type="inferred from homology"/>
<evidence type="ECO:0000259" key="10">
    <source>
        <dbReference type="PROSITE" id="PS51778"/>
    </source>
</evidence>
<dbReference type="Pfam" id="PF02893">
    <property type="entry name" value="GRAM"/>
    <property type="match status" value="1"/>
</dbReference>
<evidence type="ECO:0000256" key="6">
    <source>
        <dbReference type="ARBA" id="ARBA00037847"/>
    </source>
</evidence>
<comment type="caution">
    <text evidence="11">The sequence shown here is derived from an EMBL/GenBank/DDBJ whole genome shotgun (WGS) entry which is preliminary data.</text>
</comment>
<dbReference type="VEuPathDB" id="FungiDB:B1J91_K12760g"/>
<dbReference type="EMBL" id="LLZZ01000126">
    <property type="protein sequence ID" value="KTB02166.1"/>
    <property type="molecule type" value="Genomic_DNA"/>
</dbReference>
<dbReference type="AlphaFoldDB" id="A0A0W0DXL3"/>
<dbReference type="PANTHER" id="PTHR23319">
    <property type="entry name" value="GRAM DOMAIN CONTAINING 1B, ISOFORM E"/>
    <property type="match status" value="1"/>
</dbReference>
<comment type="similarity">
    <text evidence="2">Belongs to the YSP2 family.</text>
</comment>
<evidence type="ECO:0000313" key="11">
    <source>
        <dbReference type="EMBL" id="KTB02166.1"/>
    </source>
</evidence>
<accession>A0A0W0DXL3</accession>
<reference evidence="11 12" key="1">
    <citation type="submission" date="2015-10" db="EMBL/GenBank/DDBJ databases">
        <title>Draft genomes sequences of Candida glabrata isolates 1A, 1B, 2A, 2B, 3A and 3B.</title>
        <authorList>
            <person name="Haavelsrud O.E."/>
            <person name="Gaustad P."/>
        </authorList>
    </citation>
    <scope>NUCLEOTIDE SEQUENCE [LARGE SCALE GENOMIC DNA]</scope>
    <source>
        <strain evidence="11">910700640</strain>
    </source>
</reference>
<feature type="domain" description="VASt" evidence="10">
    <location>
        <begin position="463"/>
        <end position="635"/>
    </location>
</feature>
<keyword evidence="7" id="KW-0175">Coiled coil</keyword>
<protein>
    <recommendedName>
        <fullName evidence="10">VASt domain-containing protein</fullName>
    </recommendedName>
</protein>